<proteinExistence type="predicted"/>
<gene>
    <name evidence="2" type="primary">hpnE</name>
    <name evidence="2" type="ORF">ACFQ16_11640</name>
</gene>
<dbReference type="Pfam" id="PF01593">
    <property type="entry name" value="Amino_oxidase"/>
    <property type="match status" value="1"/>
</dbReference>
<name>A0ABW3FPD8_9PSEU</name>
<dbReference type="Proteomes" id="UP001597018">
    <property type="component" value="Unassembled WGS sequence"/>
</dbReference>
<comment type="caution">
    <text evidence="2">The sequence shown here is derived from an EMBL/GenBank/DDBJ whole genome shotgun (WGS) entry which is preliminary data.</text>
</comment>
<evidence type="ECO:0000313" key="2">
    <source>
        <dbReference type="EMBL" id="MFD0920394.1"/>
    </source>
</evidence>
<dbReference type="SUPFAM" id="SSF51905">
    <property type="entry name" value="FAD/NAD(P)-binding domain"/>
    <property type="match status" value="1"/>
</dbReference>
<reference evidence="3" key="1">
    <citation type="journal article" date="2019" name="Int. J. Syst. Evol. Microbiol.">
        <title>The Global Catalogue of Microorganisms (GCM) 10K type strain sequencing project: providing services to taxonomists for standard genome sequencing and annotation.</title>
        <authorList>
            <consortium name="The Broad Institute Genomics Platform"/>
            <consortium name="The Broad Institute Genome Sequencing Center for Infectious Disease"/>
            <person name="Wu L."/>
            <person name="Ma J."/>
        </authorList>
    </citation>
    <scope>NUCLEOTIDE SEQUENCE [LARGE SCALE GENOMIC DNA]</scope>
    <source>
        <strain evidence="3">CCUG 56401</strain>
    </source>
</reference>
<dbReference type="InterPro" id="IPR017830">
    <property type="entry name" value="SQase_HpnE"/>
</dbReference>
<dbReference type="Gene3D" id="3.50.50.60">
    <property type="entry name" value="FAD/NAD(P)-binding domain"/>
    <property type="match status" value="1"/>
</dbReference>
<dbReference type="EMBL" id="JBHTIW010000006">
    <property type="protein sequence ID" value="MFD0920394.1"/>
    <property type="molecule type" value="Genomic_DNA"/>
</dbReference>
<organism evidence="2 3">
    <name type="scientific">Saccharopolyspora rosea</name>
    <dbReference type="NCBI Taxonomy" id="524884"/>
    <lineage>
        <taxon>Bacteria</taxon>
        <taxon>Bacillati</taxon>
        <taxon>Actinomycetota</taxon>
        <taxon>Actinomycetes</taxon>
        <taxon>Pseudonocardiales</taxon>
        <taxon>Pseudonocardiaceae</taxon>
        <taxon>Saccharopolyspora</taxon>
    </lineage>
</organism>
<dbReference type="InterPro" id="IPR002937">
    <property type="entry name" value="Amino_oxidase"/>
</dbReference>
<dbReference type="EC" id="1.17.8.1" evidence="2"/>
<evidence type="ECO:0000259" key="1">
    <source>
        <dbReference type="Pfam" id="PF01593"/>
    </source>
</evidence>
<sequence>MTGGRVVVIGGGLAGVTAALRCADSGFRVTLLEARSRLGGATYSFRRGDLVVDTGQHVFLRCYSAYRDLLDRLGVSDGVRVQPRFRAPVLTPRGTGSVLTRWNLPAPAHLAPALLGYRLLTPRDRVRVARTAFALRRLDPDDPRLDRVSLGEWLRRRGESERAVQALWGLLAVAALNAEPDEASMALAARVFRTGMLDDADSVDIGIPQRPLAQLHGEPASRALHAAGVDVRYRCKAAAVRYAPGGLRIPVRERGSAGVLDADSVVVATPHRAAAGLLADLPLPEVASWARLSSSPIVNVHVVYDRPVTGLEMAAVVDSPLQWVFDRTAVAGSSRGQYLAISQSAAHEHVDARTGDLRRLFLPALQEVFPRARRARVLDFFVTREPRATFRQAPGTAALRPPTRTAVPGLVLAGAWTATGWPDTTEGAVVSGIRAAEAVEKDQRSRHGVEVTA</sequence>
<dbReference type="RefSeq" id="WP_345600752.1">
    <property type="nucleotide sequence ID" value="NZ_BAABLT010000017.1"/>
</dbReference>
<evidence type="ECO:0000313" key="3">
    <source>
        <dbReference type="Proteomes" id="UP001597018"/>
    </source>
</evidence>
<dbReference type="InterPro" id="IPR036188">
    <property type="entry name" value="FAD/NAD-bd_sf"/>
</dbReference>
<dbReference type="GO" id="GO:0016491">
    <property type="term" value="F:oxidoreductase activity"/>
    <property type="evidence" value="ECO:0007669"/>
    <property type="project" value="UniProtKB-KW"/>
</dbReference>
<feature type="domain" description="Amine oxidase" evidence="1">
    <location>
        <begin position="13"/>
        <end position="439"/>
    </location>
</feature>
<accession>A0ABW3FPD8</accession>
<keyword evidence="3" id="KW-1185">Reference proteome</keyword>
<dbReference type="InterPro" id="IPR050464">
    <property type="entry name" value="Zeta_carotene_desat/Oxidored"/>
</dbReference>
<dbReference type="PRINTS" id="PR00368">
    <property type="entry name" value="FADPNR"/>
</dbReference>
<dbReference type="PANTHER" id="PTHR42923:SF47">
    <property type="entry name" value="BLR3003 PROTEIN"/>
    <property type="match status" value="1"/>
</dbReference>
<protein>
    <submittedName>
        <fullName evidence="2">Hydroxysqualene dehydroxylase HpnE</fullName>
        <ecNumber evidence="2">1.17.8.1</ecNumber>
    </submittedName>
</protein>
<dbReference type="NCBIfam" id="TIGR03467">
    <property type="entry name" value="HpnE"/>
    <property type="match status" value="1"/>
</dbReference>
<keyword evidence="2" id="KW-0560">Oxidoreductase</keyword>
<dbReference type="PANTHER" id="PTHR42923">
    <property type="entry name" value="PROTOPORPHYRINOGEN OXIDASE"/>
    <property type="match status" value="1"/>
</dbReference>